<gene>
    <name evidence="2" type="ORF">DOTSEDRAFT_166659</name>
</gene>
<dbReference type="AlphaFoldDB" id="N1PZ65"/>
<dbReference type="STRING" id="675120.N1PZ65"/>
<sequence>MAAAANESGLLDTSNLPPRVSVTDPWVSRYHKTCLLEQDHGPAGSRLFSTVDREVYGERAHPVSFRIGNGGAGFTGLLRMLCETYIREHGNNFRIAWVANHSRYSQLALLADVVQLALTYEPENENLAIEEGWAVRACRAFNDHFVLVGPESELEGRTVAEGLRSIARRNAVGAADQHRSHQLIFHTRGDGSATYCKEQALWKTAGGVDQDSTWIKTHAASPYEALLCAEAEGAYLLSDRATFLTAKEDGVIPSLKVHIEGGPELLNPCAALVRGDAAKKWCQENSAAAKFAAWLHQGRAQEIIHNHGRDWKIGKPLFTIAAQEEFAEEDRLVPT</sequence>
<evidence type="ECO:0000313" key="2">
    <source>
        <dbReference type="EMBL" id="EME47524.1"/>
    </source>
</evidence>
<proteinExistence type="predicted"/>
<dbReference type="Pfam" id="PF12849">
    <property type="entry name" value="PBP_like_2"/>
    <property type="match status" value="1"/>
</dbReference>
<protein>
    <recommendedName>
        <fullName evidence="1">PBP domain-containing protein</fullName>
    </recommendedName>
</protein>
<feature type="domain" description="PBP" evidence="1">
    <location>
        <begin position="65"/>
        <end position="295"/>
    </location>
</feature>
<dbReference type="SUPFAM" id="SSF53850">
    <property type="entry name" value="Periplasmic binding protein-like II"/>
    <property type="match status" value="1"/>
</dbReference>
<organism evidence="2 3">
    <name type="scientific">Dothistroma septosporum (strain NZE10 / CBS 128990)</name>
    <name type="common">Red band needle blight fungus</name>
    <name type="synonym">Mycosphaerella pini</name>
    <dbReference type="NCBI Taxonomy" id="675120"/>
    <lineage>
        <taxon>Eukaryota</taxon>
        <taxon>Fungi</taxon>
        <taxon>Dikarya</taxon>
        <taxon>Ascomycota</taxon>
        <taxon>Pezizomycotina</taxon>
        <taxon>Dothideomycetes</taxon>
        <taxon>Dothideomycetidae</taxon>
        <taxon>Mycosphaerellales</taxon>
        <taxon>Mycosphaerellaceae</taxon>
        <taxon>Dothistroma</taxon>
    </lineage>
</organism>
<dbReference type="Proteomes" id="UP000016933">
    <property type="component" value="Unassembled WGS sequence"/>
</dbReference>
<accession>N1PZ65</accession>
<dbReference type="PANTHER" id="PTHR37945">
    <property type="entry name" value="EXTRACELLULAR TUNGSTATE BINDING PROTEIN"/>
    <property type="match status" value="1"/>
</dbReference>
<dbReference type="Gene3D" id="3.40.190.10">
    <property type="entry name" value="Periplasmic binding protein-like II"/>
    <property type="match status" value="2"/>
</dbReference>
<dbReference type="PANTHER" id="PTHR37945:SF1">
    <property type="entry name" value="EXTRACELLULAR TUNGSTATE BINDING PROTEIN"/>
    <property type="match status" value="1"/>
</dbReference>
<evidence type="ECO:0000313" key="3">
    <source>
        <dbReference type="Proteomes" id="UP000016933"/>
    </source>
</evidence>
<dbReference type="OMA" id="SATMWKE"/>
<dbReference type="HOGENOM" id="CLU_058099_0_0_1"/>
<evidence type="ECO:0000259" key="1">
    <source>
        <dbReference type="Pfam" id="PF12849"/>
    </source>
</evidence>
<dbReference type="EMBL" id="KB446536">
    <property type="protein sequence ID" value="EME47524.1"/>
    <property type="molecule type" value="Genomic_DNA"/>
</dbReference>
<dbReference type="InterPro" id="IPR052738">
    <property type="entry name" value="ABC-Tungstate_binding"/>
</dbReference>
<dbReference type="InterPro" id="IPR024370">
    <property type="entry name" value="PBP_domain"/>
</dbReference>
<keyword evidence="3" id="KW-1185">Reference proteome</keyword>
<reference evidence="3" key="1">
    <citation type="journal article" date="2012" name="PLoS Genet.">
        <title>The genomes of the fungal plant pathogens Cladosporium fulvum and Dothistroma septosporum reveal adaptation to different hosts and lifestyles but also signatures of common ancestry.</title>
        <authorList>
            <person name="de Wit P.J.G.M."/>
            <person name="van der Burgt A."/>
            <person name="Oekmen B."/>
            <person name="Stergiopoulos I."/>
            <person name="Abd-Elsalam K.A."/>
            <person name="Aerts A.L."/>
            <person name="Bahkali A.H."/>
            <person name="Beenen H.G."/>
            <person name="Chettri P."/>
            <person name="Cox M.P."/>
            <person name="Datema E."/>
            <person name="de Vries R.P."/>
            <person name="Dhillon B."/>
            <person name="Ganley A.R."/>
            <person name="Griffiths S.A."/>
            <person name="Guo Y."/>
            <person name="Hamelin R.C."/>
            <person name="Henrissat B."/>
            <person name="Kabir M.S."/>
            <person name="Jashni M.K."/>
            <person name="Kema G."/>
            <person name="Klaubauf S."/>
            <person name="Lapidus A."/>
            <person name="Levasseur A."/>
            <person name="Lindquist E."/>
            <person name="Mehrabi R."/>
            <person name="Ohm R.A."/>
            <person name="Owen T.J."/>
            <person name="Salamov A."/>
            <person name="Schwelm A."/>
            <person name="Schijlen E."/>
            <person name="Sun H."/>
            <person name="van den Burg H.A."/>
            <person name="van Ham R.C.H.J."/>
            <person name="Zhang S."/>
            <person name="Goodwin S.B."/>
            <person name="Grigoriev I.V."/>
            <person name="Collemare J."/>
            <person name="Bradshaw R.E."/>
        </authorList>
    </citation>
    <scope>NUCLEOTIDE SEQUENCE [LARGE SCALE GENOMIC DNA]</scope>
    <source>
        <strain evidence="3">NZE10 / CBS 128990</strain>
    </source>
</reference>
<reference evidence="2 3" key="2">
    <citation type="journal article" date="2012" name="PLoS Pathog.">
        <title>Diverse lifestyles and strategies of plant pathogenesis encoded in the genomes of eighteen Dothideomycetes fungi.</title>
        <authorList>
            <person name="Ohm R.A."/>
            <person name="Feau N."/>
            <person name="Henrissat B."/>
            <person name="Schoch C.L."/>
            <person name="Horwitz B.A."/>
            <person name="Barry K.W."/>
            <person name="Condon B.J."/>
            <person name="Copeland A.C."/>
            <person name="Dhillon B."/>
            <person name="Glaser F."/>
            <person name="Hesse C.N."/>
            <person name="Kosti I."/>
            <person name="LaButti K."/>
            <person name="Lindquist E.A."/>
            <person name="Lucas S."/>
            <person name="Salamov A.A."/>
            <person name="Bradshaw R.E."/>
            <person name="Ciuffetti L."/>
            <person name="Hamelin R.C."/>
            <person name="Kema G.H.J."/>
            <person name="Lawrence C."/>
            <person name="Scott J.A."/>
            <person name="Spatafora J.W."/>
            <person name="Turgeon B.G."/>
            <person name="de Wit P.J.G.M."/>
            <person name="Zhong S."/>
            <person name="Goodwin S.B."/>
            <person name="Grigoriev I.V."/>
        </authorList>
    </citation>
    <scope>NUCLEOTIDE SEQUENCE [LARGE SCALE GENOMIC DNA]</scope>
    <source>
        <strain evidence="3">NZE10 / CBS 128990</strain>
    </source>
</reference>
<name>N1PZ65_DOTSN</name>
<dbReference type="eggNOG" id="ENOG502S5YI">
    <property type="taxonomic scope" value="Eukaryota"/>
</dbReference>